<sequence length="95" mass="10801">MHSFHIESNGNNSLFTSPSKCLGPPACLYYSITFIEETATLHCNSVNKTFSYAAAMHATIMMFPWIKVTQIDSLTPRHIKIFSSAYVKNKLFFFL</sequence>
<accession>F2DMQ0</accession>
<reference evidence="1" key="1">
    <citation type="journal article" date="2011" name="Plant Physiol.">
        <title>Comprehensive sequence analysis of 24,783 barley full-length cDNAs derived from 12 clone libraries.</title>
        <authorList>
            <person name="Matsumoto T."/>
            <person name="Tanaka T."/>
            <person name="Sakai H."/>
            <person name="Amano N."/>
            <person name="Kanamori H."/>
            <person name="Kurita K."/>
            <person name="Kikuta A."/>
            <person name="Kamiya K."/>
            <person name="Yamamoto M."/>
            <person name="Ikawa H."/>
            <person name="Fujii N."/>
            <person name="Hori K."/>
            <person name="Itoh T."/>
            <person name="Sato K."/>
        </authorList>
    </citation>
    <scope>NUCLEOTIDE SEQUENCE</scope>
    <source>
        <tissue evidence="1">Shoot and root</tissue>
    </source>
</reference>
<dbReference type="EMBL" id="AK365168">
    <property type="protein sequence ID" value="BAJ96371.1"/>
    <property type="molecule type" value="mRNA"/>
</dbReference>
<name>F2DMQ0_HORVV</name>
<evidence type="ECO:0000313" key="1">
    <source>
        <dbReference type="EMBL" id="BAJ96371.1"/>
    </source>
</evidence>
<organism evidence="1">
    <name type="scientific">Hordeum vulgare subsp. vulgare</name>
    <name type="common">Domesticated barley</name>
    <dbReference type="NCBI Taxonomy" id="112509"/>
    <lineage>
        <taxon>Eukaryota</taxon>
        <taxon>Viridiplantae</taxon>
        <taxon>Streptophyta</taxon>
        <taxon>Embryophyta</taxon>
        <taxon>Tracheophyta</taxon>
        <taxon>Spermatophyta</taxon>
        <taxon>Magnoliopsida</taxon>
        <taxon>Liliopsida</taxon>
        <taxon>Poales</taxon>
        <taxon>Poaceae</taxon>
        <taxon>BOP clade</taxon>
        <taxon>Pooideae</taxon>
        <taxon>Triticodae</taxon>
        <taxon>Triticeae</taxon>
        <taxon>Hordeinae</taxon>
        <taxon>Hordeum</taxon>
    </lineage>
</organism>
<protein>
    <submittedName>
        <fullName evidence="1">Predicted protein</fullName>
    </submittedName>
</protein>
<dbReference type="AlphaFoldDB" id="F2DMQ0"/>
<proteinExistence type="evidence at transcript level"/>